<dbReference type="PANTHER" id="PTHR10488:SF1">
    <property type="entry name" value="GLYCINE AMIDINOTRANSFERASE, MITOCHONDRIAL"/>
    <property type="match status" value="1"/>
</dbReference>
<dbReference type="OrthoDB" id="7771230at2759"/>
<reference evidence="5 6" key="1">
    <citation type="journal article" date="2018" name="Gigascience">
        <title>Genomes of trombidid mites reveal novel predicted allergens and laterally-transferred genes associated with secondary metabolism.</title>
        <authorList>
            <person name="Dong X."/>
            <person name="Chaisiri K."/>
            <person name="Xia D."/>
            <person name="Armstrong S.D."/>
            <person name="Fang Y."/>
            <person name="Donnelly M.J."/>
            <person name="Kadowaki T."/>
            <person name="McGarry J.W."/>
            <person name="Darby A.C."/>
            <person name="Makepeace B.L."/>
        </authorList>
    </citation>
    <scope>NUCLEOTIDE SEQUENCE [LARGE SCALE GENOMIC DNA]</scope>
    <source>
        <strain evidence="5">UoL-UT</strain>
    </source>
</reference>
<dbReference type="GO" id="GO:0015068">
    <property type="term" value="F:glycine amidinotransferase activity"/>
    <property type="evidence" value="ECO:0007669"/>
    <property type="project" value="UniProtKB-UniRule"/>
</dbReference>
<evidence type="ECO:0000313" key="6">
    <source>
        <dbReference type="Proteomes" id="UP000288716"/>
    </source>
</evidence>
<gene>
    <name evidence="5" type="ORF">B4U80_13480</name>
</gene>
<comment type="similarity">
    <text evidence="2 4">Belongs to the amidinotransferase family.</text>
</comment>
<comment type="pathway">
    <text evidence="1 4">Amine and polyamine biosynthesis; creatine biosynthesis; creatine from L-arginine and glycine: step 1/2.</text>
</comment>
<dbReference type="EC" id="2.1.4.1" evidence="4"/>
<keyword evidence="3 4" id="KW-0808">Transferase</keyword>
<dbReference type="GO" id="GO:0005758">
    <property type="term" value="C:mitochondrial intermembrane space"/>
    <property type="evidence" value="ECO:0007669"/>
    <property type="project" value="TreeGrafter"/>
</dbReference>
<accession>A0A443S5S5</accession>
<dbReference type="EMBL" id="NCKV01007787">
    <property type="protein sequence ID" value="RWS22834.1"/>
    <property type="molecule type" value="Genomic_DNA"/>
</dbReference>
<keyword evidence="6" id="KW-1185">Reference proteome</keyword>
<dbReference type="GO" id="GO:0005743">
    <property type="term" value="C:mitochondrial inner membrane"/>
    <property type="evidence" value="ECO:0007669"/>
    <property type="project" value="UniProtKB-SubCell"/>
</dbReference>
<protein>
    <recommendedName>
        <fullName evidence="4">Glycine amidinotransferase</fullName>
        <ecNumber evidence="4">2.1.4.1</ecNumber>
    </recommendedName>
    <alternativeName>
        <fullName evidence="4">L-arginine:glycine amidinotransferase</fullName>
    </alternativeName>
</protein>
<evidence type="ECO:0000256" key="1">
    <source>
        <dbReference type="ARBA" id="ARBA00004858"/>
    </source>
</evidence>
<dbReference type="VEuPathDB" id="VectorBase:LDEU009206"/>
<dbReference type="STRING" id="299467.A0A443S5S5"/>
<keyword evidence="4" id="KW-0496">Mitochondrion</keyword>
<comment type="subunit">
    <text evidence="4">Homodimer.</text>
</comment>
<dbReference type="PANTHER" id="PTHR10488">
    <property type="entry name" value="GLYCINE AMIDINOTRANSFERASE, MITOCHONDRIAL"/>
    <property type="match status" value="1"/>
</dbReference>
<comment type="subcellular location">
    <subcellularLocation>
        <location evidence="4">Mitochondrion inner membrane</location>
    </subcellularLocation>
</comment>
<name>A0A443S5S5_9ACAR</name>
<comment type="function">
    <text evidence="4">Catalyzes the biosynthesis of guanidinoacetate, the immediate precursor of creatine. Creatine plays a vital role in energy metabolism in muscle tissues. May play a role in embryonic and central nervous system development.</text>
</comment>
<evidence type="ECO:0000313" key="5">
    <source>
        <dbReference type="EMBL" id="RWS22834.1"/>
    </source>
</evidence>
<proteinExistence type="inferred from homology"/>
<dbReference type="UniPathway" id="UPA00104">
    <property type="reaction ID" value="UER00579"/>
</dbReference>
<comment type="catalytic activity">
    <reaction evidence="4">
        <text>L-arginine + glycine = guanidinoacetate + L-ornithine</text>
        <dbReference type="Rhea" id="RHEA:13201"/>
        <dbReference type="ChEBI" id="CHEBI:32682"/>
        <dbReference type="ChEBI" id="CHEBI:46911"/>
        <dbReference type="ChEBI" id="CHEBI:57305"/>
        <dbReference type="ChEBI" id="CHEBI:57742"/>
        <dbReference type="EC" id="2.1.4.1"/>
    </reaction>
</comment>
<comment type="caution">
    <text evidence="5">The sequence shown here is derived from an EMBL/GenBank/DDBJ whole genome shotgun (WGS) entry which is preliminary data.</text>
</comment>
<evidence type="ECO:0000256" key="4">
    <source>
        <dbReference type="RuleBase" id="RU367092"/>
    </source>
</evidence>
<dbReference type="AlphaFoldDB" id="A0A443S5S5"/>
<evidence type="ECO:0000256" key="3">
    <source>
        <dbReference type="ARBA" id="ARBA00022679"/>
    </source>
</evidence>
<dbReference type="SUPFAM" id="SSF55909">
    <property type="entry name" value="Pentein"/>
    <property type="match status" value="1"/>
</dbReference>
<dbReference type="Proteomes" id="UP000288716">
    <property type="component" value="Unassembled WGS sequence"/>
</dbReference>
<dbReference type="InterPro" id="IPR033195">
    <property type="entry name" value="AmidinoTrfase"/>
</dbReference>
<keyword evidence="4" id="KW-0472">Membrane</keyword>
<evidence type="ECO:0000256" key="2">
    <source>
        <dbReference type="ARBA" id="ARBA00006943"/>
    </source>
</evidence>
<organism evidence="5 6">
    <name type="scientific">Leptotrombidium deliense</name>
    <dbReference type="NCBI Taxonomy" id="299467"/>
    <lineage>
        <taxon>Eukaryota</taxon>
        <taxon>Metazoa</taxon>
        <taxon>Ecdysozoa</taxon>
        <taxon>Arthropoda</taxon>
        <taxon>Chelicerata</taxon>
        <taxon>Arachnida</taxon>
        <taxon>Acari</taxon>
        <taxon>Acariformes</taxon>
        <taxon>Trombidiformes</taxon>
        <taxon>Prostigmata</taxon>
        <taxon>Anystina</taxon>
        <taxon>Parasitengona</taxon>
        <taxon>Trombiculoidea</taxon>
        <taxon>Trombiculidae</taxon>
        <taxon>Leptotrombidium</taxon>
    </lineage>
</organism>
<dbReference type="GO" id="GO:0006601">
    <property type="term" value="P:creatine biosynthetic process"/>
    <property type="evidence" value="ECO:0007669"/>
    <property type="project" value="UniProtKB-UniRule"/>
</dbReference>
<dbReference type="Gene3D" id="3.75.10.10">
    <property type="entry name" value="L-arginine/glycine Amidinotransferase, Chain A"/>
    <property type="match status" value="1"/>
</dbReference>
<keyword evidence="4" id="KW-0999">Mitochondrion inner membrane</keyword>
<sequence length="237" mass="27587">MYRYYFQEQKEKVKRHIYETALAEKEVAFEAADMMRCGKDVFYKRSATANILGLEWLRREFPELRFHMMHFKDDLSPHIDVNILPLRPPTAGSDGIVIVSEQYASLCSQIKLFTDNDWKTIFAPPPSTCKVSPVALCGNCLYLNVLMLSPKCCIIEECEIELYHLLEDLGFDVITCELRALNEFGGGPHCVTWDIRRDDSCKDYFPNQDYESECSIDYNLFTDTNWFLPRECNGFHK</sequence>